<keyword evidence="2" id="KW-0813">Transport</keyword>
<evidence type="ECO:0000313" key="11">
    <source>
        <dbReference type="EMBL" id="CAB4772115.1"/>
    </source>
</evidence>
<protein>
    <submittedName>
        <fullName evidence="9">Unannotated protein</fullName>
    </submittedName>
</protein>
<gene>
    <name evidence="9" type="ORF">UFOPK1811_01001</name>
    <name evidence="10" type="ORF">UFOPK2360_00906</name>
    <name evidence="11" type="ORF">UFOPK2922_00411</name>
    <name evidence="12" type="ORF">UFOPK3306_00627</name>
    <name evidence="13" type="ORF">UFOPK4209_00772</name>
</gene>
<dbReference type="EMBL" id="CAEZUJ010000042">
    <property type="protein sequence ID" value="CAB4603841.1"/>
    <property type="molecule type" value="Genomic_DNA"/>
</dbReference>
<evidence type="ECO:0000313" key="9">
    <source>
        <dbReference type="EMBL" id="CAB4603841.1"/>
    </source>
</evidence>
<dbReference type="PANTHER" id="PTHR43744">
    <property type="entry name" value="ABC TRANSPORTER PERMEASE PROTEIN MG189-RELATED-RELATED"/>
    <property type="match status" value="1"/>
</dbReference>
<dbReference type="GO" id="GO:0055085">
    <property type="term" value="P:transmembrane transport"/>
    <property type="evidence" value="ECO:0007669"/>
    <property type="project" value="InterPro"/>
</dbReference>
<dbReference type="SUPFAM" id="SSF161098">
    <property type="entry name" value="MetI-like"/>
    <property type="match status" value="1"/>
</dbReference>
<accession>A0A6J6GRF2</accession>
<evidence type="ECO:0000313" key="13">
    <source>
        <dbReference type="EMBL" id="CAB5038666.1"/>
    </source>
</evidence>
<proteinExistence type="predicted"/>
<feature type="transmembrane region" description="Helical" evidence="7">
    <location>
        <begin position="90"/>
        <end position="111"/>
    </location>
</feature>
<feature type="domain" description="ABC transmembrane type-1" evidence="8">
    <location>
        <begin position="55"/>
        <end position="239"/>
    </location>
</feature>
<keyword evidence="4 7" id="KW-0812">Transmembrane</keyword>
<dbReference type="Gene3D" id="1.10.3720.10">
    <property type="entry name" value="MetI-like"/>
    <property type="match status" value="1"/>
</dbReference>
<evidence type="ECO:0000256" key="6">
    <source>
        <dbReference type="ARBA" id="ARBA00023136"/>
    </source>
</evidence>
<comment type="subcellular location">
    <subcellularLocation>
        <location evidence="1">Cell membrane</location>
        <topology evidence="1">Multi-pass membrane protein</topology>
    </subcellularLocation>
</comment>
<evidence type="ECO:0000259" key="8">
    <source>
        <dbReference type="PROSITE" id="PS50928"/>
    </source>
</evidence>
<evidence type="ECO:0000256" key="3">
    <source>
        <dbReference type="ARBA" id="ARBA00022475"/>
    </source>
</evidence>
<feature type="transmembrane region" description="Helical" evidence="7">
    <location>
        <begin position="60"/>
        <end position="83"/>
    </location>
</feature>
<dbReference type="Pfam" id="PF00528">
    <property type="entry name" value="BPD_transp_1"/>
    <property type="match status" value="1"/>
</dbReference>
<keyword evidence="3" id="KW-1003">Cell membrane</keyword>
<feature type="transmembrane region" description="Helical" evidence="7">
    <location>
        <begin position="123"/>
        <end position="144"/>
    </location>
</feature>
<dbReference type="EMBL" id="CAFBPY010000116">
    <property type="protein sequence ID" value="CAB5038666.1"/>
    <property type="molecule type" value="Genomic_DNA"/>
</dbReference>
<reference evidence="9" key="1">
    <citation type="submission" date="2020-05" db="EMBL/GenBank/DDBJ databases">
        <authorList>
            <person name="Chiriac C."/>
            <person name="Salcher M."/>
            <person name="Ghai R."/>
            <person name="Kavagutti S V."/>
        </authorList>
    </citation>
    <scope>NUCLEOTIDE SEQUENCE</scope>
</reference>
<dbReference type="InterPro" id="IPR000515">
    <property type="entry name" value="MetI-like"/>
</dbReference>
<dbReference type="EMBL" id="CAFBLI010000035">
    <property type="protein sequence ID" value="CAB4864859.1"/>
    <property type="molecule type" value="Genomic_DNA"/>
</dbReference>
<dbReference type="PROSITE" id="PS50928">
    <property type="entry name" value="ABC_TM1"/>
    <property type="match status" value="1"/>
</dbReference>
<dbReference type="GO" id="GO:0005886">
    <property type="term" value="C:plasma membrane"/>
    <property type="evidence" value="ECO:0007669"/>
    <property type="project" value="UniProtKB-SubCell"/>
</dbReference>
<dbReference type="AlphaFoldDB" id="A0A6J6GRF2"/>
<evidence type="ECO:0000313" key="10">
    <source>
        <dbReference type="EMBL" id="CAB4686826.1"/>
    </source>
</evidence>
<evidence type="ECO:0000256" key="2">
    <source>
        <dbReference type="ARBA" id="ARBA00022448"/>
    </source>
</evidence>
<dbReference type="PANTHER" id="PTHR43744:SF12">
    <property type="entry name" value="ABC TRANSPORTER PERMEASE PROTEIN MG189-RELATED"/>
    <property type="match status" value="1"/>
</dbReference>
<keyword evidence="5 7" id="KW-1133">Transmembrane helix</keyword>
<name>A0A6J6GRF2_9ZZZZ</name>
<keyword evidence="6 7" id="KW-0472">Membrane</keyword>
<evidence type="ECO:0000313" key="12">
    <source>
        <dbReference type="EMBL" id="CAB4864859.1"/>
    </source>
</evidence>
<evidence type="ECO:0000256" key="7">
    <source>
        <dbReference type="SAM" id="Phobius"/>
    </source>
</evidence>
<evidence type="ECO:0000256" key="4">
    <source>
        <dbReference type="ARBA" id="ARBA00022692"/>
    </source>
</evidence>
<feature type="transmembrane region" description="Helical" evidence="7">
    <location>
        <begin position="216"/>
        <end position="238"/>
    </location>
</feature>
<dbReference type="InterPro" id="IPR035906">
    <property type="entry name" value="MetI-like_sf"/>
</dbReference>
<dbReference type="CDD" id="cd06261">
    <property type="entry name" value="TM_PBP2"/>
    <property type="match status" value="1"/>
</dbReference>
<dbReference type="EMBL" id="CAEZXH010000054">
    <property type="protein sequence ID" value="CAB4686826.1"/>
    <property type="molecule type" value="Genomic_DNA"/>
</dbReference>
<feature type="transmembrane region" description="Helical" evidence="7">
    <location>
        <begin position="12"/>
        <end position="32"/>
    </location>
</feature>
<dbReference type="EMBL" id="CAEZZS010000012">
    <property type="protein sequence ID" value="CAB4772115.1"/>
    <property type="molecule type" value="Genomic_DNA"/>
</dbReference>
<evidence type="ECO:0000256" key="1">
    <source>
        <dbReference type="ARBA" id="ARBA00004651"/>
    </source>
</evidence>
<organism evidence="9">
    <name type="scientific">freshwater metagenome</name>
    <dbReference type="NCBI Taxonomy" id="449393"/>
    <lineage>
        <taxon>unclassified sequences</taxon>
        <taxon>metagenomes</taxon>
        <taxon>ecological metagenomes</taxon>
    </lineage>
</organism>
<evidence type="ECO:0000256" key="5">
    <source>
        <dbReference type="ARBA" id="ARBA00022989"/>
    </source>
</evidence>
<sequence length="254" mass="28437">MKPIKQDRNSSLIKITLWIMAFFTSIPFLWLMKDAGRMIFSPIIYYDNGIFFVWLKNTSIFVGSALLISVLTCVTAGFVMAVLDVPFRRFLLFSTLVTMLIPITAMAMPLYVLIDRIHLNNTLLGLILASSYFPFGAFLSYLYYSSVLPQELVGMGRIDGLTDFGIYRHLGIPLSKSLISIVTFFSFVGLWNSYQLPRVLLIDPSRSVMSIGIEVFYGQGTTLIGIMMLIPSVLLYLASQKTIARGIFSGAMKG</sequence>